<keyword evidence="3" id="KW-1185">Reference proteome</keyword>
<reference evidence="2 3" key="1">
    <citation type="journal article" date="2018" name="Front. Plant Sci.">
        <title>Red Clover (Trifolium pratense) and Zigzag Clover (T. medium) - A Picture of Genomic Similarities and Differences.</title>
        <authorList>
            <person name="Dluhosova J."/>
            <person name="Istvanek J."/>
            <person name="Nedelnik J."/>
            <person name="Repkova J."/>
        </authorList>
    </citation>
    <scope>NUCLEOTIDE SEQUENCE [LARGE SCALE GENOMIC DNA]</scope>
    <source>
        <strain evidence="3">cv. 10/8</strain>
        <tissue evidence="2">Leaf</tissue>
    </source>
</reference>
<feature type="compositionally biased region" description="Gly residues" evidence="1">
    <location>
        <begin position="9"/>
        <end position="18"/>
    </location>
</feature>
<evidence type="ECO:0000313" key="2">
    <source>
        <dbReference type="EMBL" id="MCI22494.1"/>
    </source>
</evidence>
<dbReference type="EMBL" id="LXQA010130777">
    <property type="protein sequence ID" value="MCI22494.1"/>
    <property type="molecule type" value="Genomic_DNA"/>
</dbReference>
<evidence type="ECO:0000256" key="1">
    <source>
        <dbReference type="SAM" id="MobiDB-lite"/>
    </source>
</evidence>
<name>A0A392QEA2_9FABA</name>
<evidence type="ECO:0000313" key="3">
    <source>
        <dbReference type="Proteomes" id="UP000265520"/>
    </source>
</evidence>
<feature type="region of interest" description="Disordered" evidence="1">
    <location>
        <begin position="1"/>
        <end position="31"/>
    </location>
</feature>
<sequence length="31" mass="3114">MEAGRRGGVDGGDGGGGQIRSDLKQLQLQAS</sequence>
<protein>
    <submittedName>
        <fullName evidence="2">Uncharacterized protein</fullName>
    </submittedName>
</protein>
<dbReference type="Proteomes" id="UP000265520">
    <property type="component" value="Unassembled WGS sequence"/>
</dbReference>
<comment type="caution">
    <text evidence="2">The sequence shown here is derived from an EMBL/GenBank/DDBJ whole genome shotgun (WGS) entry which is preliminary data.</text>
</comment>
<organism evidence="2 3">
    <name type="scientific">Trifolium medium</name>
    <dbReference type="NCBI Taxonomy" id="97028"/>
    <lineage>
        <taxon>Eukaryota</taxon>
        <taxon>Viridiplantae</taxon>
        <taxon>Streptophyta</taxon>
        <taxon>Embryophyta</taxon>
        <taxon>Tracheophyta</taxon>
        <taxon>Spermatophyta</taxon>
        <taxon>Magnoliopsida</taxon>
        <taxon>eudicotyledons</taxon>
        <taxon>Gunneridae</taxon>
        <taxon>Pentapetalae</taxon>
        <taxon>rosids</taxon>
        <taxon>fabids</taxon>
        <taxon>Fabales</taxon>
        <taxon>Fabaceae</taxon>
        <taxon>Papilionoideae</taxon>
        <taxon>50 kb inversion clade</taxon>
        <taxon>NPAAA clade</taxon>
        <taxon>Hologalegina</taxon>
        <taxon>IRL clade</taxon>
        <taxon>Trifolieae</taxon>
        <taxon>Trifolium</taxon>
    </lineage>
</organism>
<dbReference type="AlphaFoldDB" id="A0A392QEA2"/>
<proteinExistence type="predicted"/>
<accession>A0A392QEA2</accession>
<feature type="non-terminal residue" evidence="2">
    <location>
        <position position="31"/>
    </location>
</feature>